<organism evidence="1 2">
    <name type="scientific">Pyxidicoccus fallax</name>
    <dbReference type="NCBI Taxonomy" id="394095"/>
    <lineage>
        <taxon>Bacteria</taxon>
        <taxon>Pseudomonadati</taxon>
        <taxon>Myxococcota</taxon>
        <taxon>Myxococcia</taxon>
        <taxon>Myxococcales</taxon>
        <taxon>Cystobacterineae</taxon>
        <taxon>Myxococcaceae</taxon>
        <taxon>Pyxidicoccus</taxon>
    </lineage>
</organism>
<dbReference type="Proteomes" id="UP000518300">
    <property type="component" value="Unassembled WGS sequence"/>
</dbReference>
<protein>
    <submittedName>
        <fullName evidence="1">Uncharacterized protein</fullName>
    </submittedName>
</protein>
<accession>A0A848LM17</accession>
<reference evidence="1 2" key="1">
    <citation type="submission" date="2020-04" db="EMBL/GenBank/DDBJ databases">
        <title>Draft genome of Pyxidicoccus fallax type strain.</title>
        <authorList>
            <person name="Whitworth D.E."/>
        </authorList>
    </citation>
    <scope>NUCLEOTIDE SEQUENCE [LARGE SCALE GENOMIC DNA]</scope>
    <source>
        <strain evidence="1 2">DSM 14698</strain>
    </source>
</reference>
<evidence type="ECO:0000313" key="1">
    <source>
        <dbReference type="EMBL" id="NMO18739.1"/>
    </source>
</evidence>
<comment type="caution">
    <text evidence="1">The sequence shown here is derived from an EMBL/GenBank/DDBJ whole genome shotgun (WGS) entry which is preliminary data.</text>
</comment>
<gene>
    <name evidence="1" type="ORF">HG543_28315</name>
</gene>
<dbReference type="AlphaFoldDB" id="A0A848LM17"/>
<evidence type="ECO:0000313" key="2">
    <source>
        <dbReference type="Proteomes" id="UP000518300"/>
    </source>
</evidence>
<dbReference type="EMBL" id="JABBJJ010000152">
    <property type="protein sequence ID" value="NMO18739.1"/>
    <property type="molecule type" value="Genomic_DNA"/>
</dbReference>
<sequence>MTVVNEMSDRIQAQRLLLAQMMEMIDIVRGDAIRSRPGPFRKAEAIPLFKPQSVSERAAYVSEELRKLATEHVELSEFVRAMNEVVRRLEITSVISLEEDLQEIRAQWLDDVVTEPGDTRALEVEPSARVDAASLLIDSLRRERRKPTVQEKRTLHQAYEALAQGARTTLPYQPMPLPGHGVTQTHMSVTDPGEGHVHGTTTREEFMRGVIVHVEHLERANQDRSSLESYRIPSVLNVAKVRMHVGNRAPVTSFIGRPLFDSGRFHLDLWKVVHTMAAAASAMFQQGVAECKFAMERMTASQIIEFMRCLRSNVLRNPRTQYLSAAFNLNTPIIDDRNGTERRVTDRREIGLLGIELVKEGGFDKVTWDGSADTYPSVPVMEQIPHATAVELVHRAHERGLLTYFSAGFRLPQISAAVYAGVDGVGIGGAQILRYMDMETGFHGPFQPENIPAILAARDEAARSPLGRAAALLARLDWAYSQGRISESQNKLRIQLYEALCRKDVEALISDGPREVAA</sequence>
<keyword evidence="2" id="KW-1185">Reference proteome</keyword>
<dbReference type="RefSeq" id="WP_169348004.1">
    <property type="nucleotide sequence ID" value="NZ_JABBJJ010000152.1"/>
</dbReference>
<proteinExistence type="predicted"/>
<name>A0A848LM17_9BACT</name>